<comment type="caution">
    <text evidence="2">The sequence shown here is derived from an EMBL/GenBank/DDBJ whole genome shotgun (WGS) entry which is preliminary data.</text>
</comment>
<gene>
    <name evidence="2" type="ORF">LshimejAT787_1500500</name>
</gene>
<keyword evidence="3" id="KW-1185">Reference proteome</keyword>
<feature type="compositionally biased region" description="Acidic residues" evidence="1">
    <location>
        <begin position="119"/>
        <end position="128"/>
    </location>
</feature>
<feature type="compositionally biased region" description="Polar residues" evidence="1">
    <location>
        <begin position="154"/>
        <end position="163"/>
    </location>
</feature>
<evidence type="ECO:0000313" key="3">
    <source>
        <dbReference type="Proteomes" id="UP001063166"/>
    </source>
</evidence>
<name>A0A9P3PYD0_LYOSH</name>
<organism evidence="2 3">
    <name type="scientific">Lyophyllum shimeji</name>
    <name type="common">Hon-shimeji</name>
    <name type="synonym">Tricholoma shimeji</name>
    <dbReference type="NCBI Taxonomy" id="47721"/>
    <lineage>
        <taxon>Eukaryota</taxon>
        <taxon>Fungi</taxon>
        <taxon>Dikarya</taxon>
        <taxon>Basidiomycota</taxon>
        <taxon>Agaricomycotina</taxon>
        <taxon>Agaricomycetes</taxon>
        <taxon>Agaricomycetidae</taxon>
        <taxon>Agaricales</taxon>
        <taxon>Tricholomatineae</taxon>
        <taxon>Lyophyllaceae</taxon>
        <taxon>Lyophyllum</taxon>
    </lineage>
</organism>
<dbReference type="AlphaFoldDB" id="A0A9P3PYD0"/>
<reference evidence="2" key="1">
    <citation type="submission" date="2022-07" db="EMBL/GenBank/DDBJ databases">
        <title>The genome of Lyophyllum shimeji provides insight into the initial evolution of ectomycorrhizal fungal genome.</title>
        <authorList>
            <person name="Kobayashi Y."/>
            <person name="Shibata T."/>
            <person name="Hirakawa H."/>
            <person name="Shigenobu S."/>
            <person name="Nishiyama T."/>
            <person name="Yamada A."/>
            <person name="Hasebe M."/>
            <person name="Kawaguchi M."/>
        </authorList>
    </citation>
    <scope>NUCLEOTIDE SEQUENCE</scope>
    <source>
        <strain evidence="2">AT787</strain>
    </source>
</reference>
<evidence type="ECO:0000256" key="1">
    <source>
        <dbReference type="SAM" id="MobiDB-lite"/>
    </source>
</evidence>
<feature type="region of interest" description="Disordered" evidence="1">
    <location>
        <begin position="111"/>
        <end position="163"/>
    </location>
</feature>
<dbReference type="Proteomes" id="UP001063166">
    <property type="component" value="Unassembled WGS sequence"/>
</dbReference>
<dbReference type="EMBL" id="BRPK01000015">
    <property type="protein sequence ID" value="GLB43866.1"/>
    <property type="molecule type" value="Genomic_DNA"/>
</dbReference>
<proteinExistence type="predicted"/>
<accession>A0A9P3PYD0</accession>
<feature type="compositionally biased region" description="Basic and acidic residues" evidence="1">
    <location>
        <begin position="134"/>
        <end position="149"/>
    </location>
</feature>
<evidence type="ECO:0000313" key="2">
    <source>
        <dbReference type="EMBL" id="GLB43866.1"/>
    </source>
</evidence>
<sequence length="163" mass="18903">MSNLDLYYYEKAIACVRQRPVHTGVAPEFIKAGDVFVLAQQEKDTRFRDKIKWDPGELRHTEEKANRRIAFCSERRLCRISWYKLMVDGRIYKLRVYLTLREGLDLVEGDKAGDAANPLEDEDREDEQAGGSDHVGENDMREKQSDSPPRKSNYFKTVLNTSD</sequence>
<protein>
    <submittedName>
        <fullName evidence="2">Uncharacterized protein</fullName>
    </submittedName>
</protein>